<dbReference type="Proteomes" id="UP000828390">
    <property type="component" value="Unassembled WGS sequence"/>
</dbReference>
<evidence type="ECO:0000256" key="1">
    <source>
        <dbReference type="ARBA" id="ARBA00022614"/>
    </source>
</evidence>
<name>A0A9D4KZC2_DREPO</name>
<feature type="non-terminal residue" evidence="4">
    <location>
        <position position="1"/>
    </location>
</feature>
<dbReference type="InterPro" id="IPR032675">
    <property type="entry name" value="LRR_dom_sf"/>
</dbReference>
<evidence type="ECO:0000313" key="5">
    <source>
        <dbReference type="Proteomes" id="UP000828390"/>
    </source>
</evidence>
<keyword evidence="5" id="KW-1185">Reference proteome</keyword>
<dbReference type="Gene3D" id="3.80.10.10">
    <property type="entry name" value="Ribonuclease Inhibitor"/>
    <property type="match status" value="1"/>
</dbReference>
<keyword evidence="2" id="KW-0732">Signal</keyword>
<accession>A0A9D4KZC2</accession>
<reference evidence="4" key="1">
    <citation type="journal article" date="2019" name="bioRxiv">
        <title>The Genome of the Zebra Mussel, Dreissena polymorpha: A Resource for Invasive Species Research.</title>
        <authorList>
            <person name="McCartney M.A."/>
            <person name="Auch B."/>
            <person name="Kono T."/>
            <person name="Mallez S."/>
            <person name="Zhang Y."/>
            <person name="Obille A."/>
            <person name="Becker A."/>
            <person name="Abrahante J.E."/>
            <person name="Garbe J."/>
            <person name="Badalamenti J.P."/>
            <person name="Herman A."/>
            <person name="Mangelson H."/>
            <person name="Liachko I."/>
            <person name="Sullivan S."/>
            <person name="Sone E.D."/>
            <person name="Koren S."/>
            <person name="Silverstein K.A.T."/>
            <person name="Beckman K.B."/>
            <person name="Gohl D.M."/>
        </authorList>
    </citation>
    <scope>NUCLEOTIDE SEQUENCE</scope>
    <source>
        <strain evidence="4">Duluth1</strain>
        <tissue evidence="4">Whole animal</tissue>
    </source>
</reference>
<dbReference type="SMART" id="SM00082">
    <property type="entry name" value="LRRCT"/>
    <property type="match status" value="1"/>
</dbReference>
<feature type="domain" description="LRRCT" evidence="3">
    <location>
        <begin position="25"/>
        <end position="75"/>
    </location>
</feature>
<evidence type="ECO:0000313" key="4">
    <source>
        <dbReference type="EMBL" id="KAH3848680.1"/>
    </source>
</evidence>
<comment type="caution">
    <text evidence="4">The sequence shown here is derived from an EMBL/GenBank/DDBJ whole genome shotgun (WGS) entry which is preliminary data.</text>
</comment>
<reference evidence="4" key="2">
    <citation type="submission" date="2020-11" db="EMBL/GenBank/DDBJ databases">
        <authorList>
            <person name="McCartney M.A."/>
            <person name="Auch B."/>
            <person name="Kono T."/>
            <person name="Mallez S."/>
            <person name="Becker A."/>
            <person name="Gohl D.M."/>
            <person name="Silverstein K.A.T."/>
            <person name="Koren S."/>
            <person name="Bechman K.B."/>
            <person name="Herman A."/>
            <person name="Abrahante J.E."/>
            <person name="Garbe J."/>
        </authorList>
    </citation>
    <scope>NUCLEOTIDE SEQUENCE</scope>
    <source>
        <strain evidence="4">Duluth1</strain>
        <tissue evidence="4">Whole animal</tissue>
    </source>
</reference>
<evidence type="ECO:0000256" key="2">
    <source>
        <dbReference type="ARBA" id="ARBA00022729"/>
    </source>
</evidence>
<evidence type="ECO:0000259" key="3">
    <source>
        <dbReference type="SMART" id="SM00082"/>
    </source>
</evidence>
<protein>
    <recommendedName>
        <fullName evidence="3">LRRCT domain-containing protein</fullName>
    </recommendedName>
</protein>
<organism evidence="4 5">
    <name type="scientific">Dreissena polymorpha</name>
    <name type="common">Zebra mussel</name>
    <name type="synonym">Mytilus polymorpha</name>
    <dbReference type="NCBI Taxonomy" id="45954"/>
    <lineage>
        <taxon>Eukaryota</taxon>
        <taxon>Metazoa</taxon>
        <taxon>Spiralia</taxon>
        <taxon>Lophotrochozoa</taxon>
        <taxon>Mollusca</taxon>
        <taxon>Bivalvia</taxon>
        <taxon>Autobranchia</taxon>
        <taxon>Heteroconchia</taxon>
        <taxon>Euheterodonta</taxon>
        <taxon>Imparidentia</taxon>
        <taxon>Neoheterodontei</taxon>
        <taxon>Myida</taxon>
        <taxon>Dreissenoidea</taxon>
        <taxon>Dreissenidae</taxon>
        <taxon>Dreissena</taxon>
    </lineage>
</organism>
<keyword evidence="1" id="KW-0433">Leucine-rich repeat</keyword>
<dbReference type="EMBL" id="JAIWYP010000003">
    <property type="protein sequence ID" value="KAH3848680.1"/>
    <property type="molecule type" value="Genomic_DNA"/>
</dbReference>
<gene>
    <name evidence="4" type="ORF">DPMN_091060</name>
</gene>
<dbReference type="AlphaFoldDB" id="A0A9D4KZC2"/>
<dbReference type="InterPro" id="IPR000483">
    <property type="entry name" value="Cys-rich_flank_reg_C"/>
</dbReference>
<proteinExistence type="predicted"/>
<dbReference type="SUPFAM" id="SSF52058">
    <property type="entry name" value="L domain-like"/>
    <property type="match status" value="1"/>
</dbReference>
<sequence length="79" mass="8769">MSRAAFGDKLVNCSVYCAFCHLENNPLNCDCQLRWLIERMQVSQSLKVESAVCSEPAHLKGRNIESVNPVALNCGTQIN</sequence>